<comment type="caution">
    <text evidence="2">The sequence shown here is derived from an EMBL/GenBank/DDBJ whole genome shotgun (WGS) entry which is preliminary data.</text>
</comment>
<evidence type="ECO:0000256" key="1">
    <source>
        <dbReference type="SAM" id="MobiDB-lite"/>
    </source>
</evidence>
<reference evidence="2" key="1">
    <citation type="submission" date="2018-07" db="EMBL/GenBank/DDBJ databases">
        <title>Annotation of Aphanomyces astaci genome assembly.</title>
        <authorList>
            <person name="Studholme D.J."/>
        </authorList>
    </citation>
    <scope>NUCLEOTIDE SEQUENCE [LARGE SCALE GENOMIC DNA]</scope>
    <source>
        <strain evidence="2">Pc</strain>
    </source>
</reference>
<dbReference type="AlphaFoldDB" id="A0A425DE25"/>
<evidence type="ECO:0000313" key="3">
    <source>
        <dbReference type="Proteomes" id="UP000284702"/>
    </source>
</evidence>
<dbReference type="Proteomes" id="UP000284702">
    <property type="component" value="Unassembled WGS sequence"/>
</dbReference>
<proteinExistence type="predicted"/>
<sequence length="245" mass="26874">MWLLAFAPMLDETSFDAATHYEFILETLKWYGQSDASIEKWFVCLIGDNCSTNKATANLFSRPLIGCHSHRLNLAVDQFLKAKISNTPQLIDHVVSARPDESMSVEAITDHVEPSPLLDMVPIHQPIVERHQHLTAFEPDLPFGLAPVAHHEEPMEIDATDEIPSLTMPPILPLDGPPPIRSILDNFSEMETDDNSIMQAITESELVASSPSSLVRVAGADVSSGSTNPTDLRSSADVIPEIALD</sequence>
<protein>
    <submittedName>
        <fullName evidence="2">Uncharacterized protein</fullName>
    </submittedName>
</protein>
<organism evidence="2 3">
    <name type="scientific">Aphanomyces astaci</name>
    <name type="common">Crayfish plague agent</name>
    <dbReference type="NCBI Taxonomy" id="112090"/>
    <lineage>
        <taxon>Eukaryota</taxon>
        <taxon>Sar</taxon>
        <taxon>Stramenopiles</taxon>
        <taxon>Oomycota</taxon>
        <taxon>Saprolegniomycetes</taxon>
        <taxon>Saprolegniales</taxon>
        <taxon>Verrucalvaceae</taxon>
        <taxon>Aphanomyces</taxon>
    </lineage>
</organism>
<feature type="compositionally biased region" description="Polar residues" evidence="1">
    <location>
        <begin position="223"/>
        <end position="233"/>
    </location>
</feature>
<evidence type="ECO:0000313" key="2">
    <source>
        <dbReference type="EMBL" id="RQM27525.1"/>
    </source>
</evidence>
<name>A0A425DE25_APHAT</name>
<accession>A0A425DE25</accession>
<dbReference type="PANTHER" id="PTHR40866:SF1">
    <property type="entry name" value="BED-TYPE DOMAIN-CONTAINING PROTEIN"/>
    <property type="match status" value="1"/>
</dbReference>
<dbReference type="PANTHER" id="PTHR40866">
    <property type="entry name" value="BED-TYPE DOMAIN-CONTAINING PROTEIN"/>
    <property type="match status" value="1"/>
</dbReference>
<feature type="region of interest" description="Disordered" evidence="1">
    <location>
        <begin position="220"/>
        <end position="245"/>
    </location>
</feature>
<gene>
    <name evidence="2" type="ORF">B5M09_007643</name>
</gene>
<dbReference type="EMBL" id="MZMZ02002043">
    <property type="protein sequence ID" value="RQM27525.1"/>
    <property type="molecule type" value="Genomic_DNA"/>
</dbReference>
<keyword evidence="3" id="KW-1185">Reference proteome</keyword>
<dbReference type="VEuPathDB" id="FungiDB:H257_14757"/>